<evidence type="ECO:0000256" key="4">
    <source>
        <dbReference type="SAM" id="MobiDB-lite"/>
    </source>
</evidence>
<dbReference type="EMBL" id="BAAAQF010000009">
    <property type="protein sequence ID" value="GAA1678527.1"/>
    <property type="molecule type" value="Genomic_DNA"/>
</dbReference>
<dbReference type="NCBIfam" id="TIGR00086">
    <property type="entry name" value="smpB"/>
    <property type="match status" value="1"/>
</dbReference>
<dbReference type="Gene3D" id="2.40.280.10">
    <property type="match status" value="1"/>
</dbReference>
<dbReference type="CDD" id="cd09294">
    <property type="entry name" value="SmpB"/>
    <property type="match status" value="1"/>
</dbReference>
<evidence type="ECO:0000256" key="2">
    <source>
        <dbReference type="ARBA" id="ARBA00022884"/>
    </source>
</evidence>
<evidence type="ECO:0000313" key="5">
    <source>
        <dbReference type="EMBL" id="GAA1678527.1"/>
    </source>
</evidence>
<comment type="function">
    <text evidence="3">Required for rescue of stalled ribosomes mediated by trans-translation. Binds to transfer-messenger RNA (tmRNA), required for stable association of tmRNA with ribosomes. tmRNA and SmpB together mimic tRNA shape, replacing the anticodon stem-loop with SmpB. tmRNA is encoded by the ssrA gene; the 2 termini fold to resemble tRNA(Ala) and it encodes a 'tag peptide', a short internal open reading frame. During trans-translation Ala-aminoacylated tmRNA acts like a tRNA, entering the A-site of stalled ribosomes, displacing the stalled mRNA. The ribosome then switches to translate the ORF on the tmRNA; the nascent peptide is terminated with the 'tag peptide' encoded by the tmRNA and targeted for degradation. The ribosome is freed to recommence translation, which seems to be the essential function of trans-translation.</text>
</comment>
<dbReference type="InterPro" id="IPR000037">
    <property type="entry name" value="SsrA-bd_prot"/>
</dbReference>
<accession>A0ABP4SWT4</accession>
<dbReference type="PANTHER" id="PTHR30308:SF2">
    <property type="entry name" value="SSRA-BINDING PROTEIN"/>
    <property type="match status" value="1"/>
</dbReference>
<organism evidence="5 6">
    <name type="scientific">Glycomyces endophyticus</name>
    <dbReference type="NCBI Taxonomy" id="480996"/>
    <lineage>
        <taxon>Bacteria</taxon>
        <taxon>Bacillati</taxon>
        <taxon>Actinomycetota</taxon>
        <taxon>Actinomycetes</taxon>
        <taxon>Glycomycetales</taxon>
        <taxon>Glycomycetaceae</taxon>
        <taxon>Glycomyces</taxon>
    </lineage>
</organism>
<dbReference type="InterPro" id="IPR020081">
    <property type="entry name" value="SsrA-bd_prot_CS"/>
</dbReference>
<comment type="caution">
    <text evidence="5">The sequence shown here is derived from an EMBL/GenBank/DDBJ whole genome shotgun (WGS) entry which is preliminary data.</text>
</comment>
<comment type="similarity">
    <text evidence="3">Belongs to the SmpB family.</text>
</comment>
<reference evidence="6" key="1">
    <citation type="journal article" date="2019" name="Int. J. Syst. Evol. Microbiol.">
        <title>The Global Catalogue of Microorganisms (GCM) 10K type strain sequencing project: providing services to taxonomists for standard genome sequencing and annotation.</title>
        <authorList>
            <consortium name="The Broad Institute Genomics Platform"/>
            <consortium name="The Broad Institute Genome Sequencing Center for Infectious Disease"/>
            <person name="Wu L."/>
            <person name="Ma J."/>
        </authorList>
    </citation>
    <scope>NUCLEOTIDE SEQUENCE [LARGE SCALE GENOMIC DNA]</scope>
    <source>
        <strain evidence="6">JCM 16001</strain>
    </source>
</reference>
<dbReference type="HAMAP" id="MF_00023">
    <property type="entry name" value="SmpB"/>
    <property type="match status" value="1"/>
</dbReference>
<dbReference type="SUPFAM" id="SSF74982">
    <property type="entry name" value="Small protein B (SmpB)"/>
    <property type="match status" value="1"/>
</dbReference>
<dbReference type="NCBIfam" id="NF003843">
    <property type="entry name" value="PRK05422.1"/>
    <property type="match status" value="1"/>
</dbReference>
<dbReference type="Pfam" id="PF01668">
    <property type="entry name" value="SmpB"/>
    <property type="match status" value="1"/>
</dbReference>
<dbReference type="Proteomes" id="UP001499851">
    <property type="component" value="Unassembled WGS sequence"/>
</dbReference>
<dbReference type="PANTHER" id="PTHR30308">
    <property type="entry name" value="TMRNA-BINDING COMPONENT OF TRANS-TRANSLATION TAGGING COMPLEX"/>
    <property type="match status" value="1"/>
</dbReference>
<comment type="subcellular location">
    <subcellularLocation>
        <location evidence="3">Cytoplasm</location>
    </subcellularLocation>
    <text evidence="3">The tmRNA-SmpB complex associates with stalled 70S ribosomes.</text>
</comment>
<feature type="region of interest" description="Disordered" evidence="4">
    <location>
        <begin position="1"/>
        <end position="23"/>
    </location>
</feature>
<keyword evidence="2 3" id="KW-0694">RNA-binding</keyword>
<proteinExistence type="inferred from homology"/>
<dbReference type="PROSITE" id="PS01317">
    <property type="entry name" value="SSRP"/>
    <property type="match status" value="1"/>
</dbReference>
<keyword evidence="6" id="KW-1185">Reference proteome</keyword>
<dbReference type="InterPro" id="IPR023620">
    <property type="entry name" value="SmpB"/>
</dbReference>
<name>A0ABP4SWT4_9ACTN</name>
<keyword evidence="1 3" id="KW-0963">Cytoplasm</keyword>
<evidence type="ECO:0000256" key="1">
    <source>
        <dbReference type="ARBA" id="ARBA00022490"/>
    </source>
</evidence>
<protein>
    <recommendedName>
        <fullName evidence="3">SsrA-binding protein</fullName>
    </recommendedName>
    <alternativeName>
        <fullName evidence="3">Small protein B</fullName>
    </alternativeName>
</protein>
<evidence type="ECO:0000256" key="3">
    <source>
        <dbReference type="HAMAP-Rule" id="MF_00023"/>
    </source>
</evidence>
<sequence>MVPKKKQEKVKHSGSERSVVTTNRKARHDYEILDTYEAGMVLSGTEVKALRQGRGNIVDAYAEIHDGEARVHNFHIPEYDYGTWTNHPPRRIRKLLLHRSELDKLAPKLDEAGLTLVPLSVYFLNGYAKMELGLGRGRKNYDKRQAIAKREADREIERAAGAAAKRGRQV</sequence>
<gene>
    <name evidence="3 5" type="primary">smpB</name>
    <name evidence="5" type="ORF">GCM10009830_27040</name>
</gene>
<evidence type="ECO:0000313" key="6">
    <source>
        <dbReference type="Proteomes" id="UP001499851"/>
    </source>
</evidence>